<evidence type="ECO:0000313" key="3">
    <source>
        <dbReference type="Proteomes" id="UP000230027"/>
    </source>
</evidence>
<dbReference type="Proteomes" id="UP000230027">
    <property type="component" value="Unassembled WGS sequence"/>
</dbReference>
<evidence type="ECO:0000259" key="1">
    <source>
        <dbReference type="Pfam" id="PF00248"/>
    </source>
</evidence>
<dbReference type="PANTHER" id="PTHR43638">
    <property type="entry name" value="OXIDOREDUCTASE, ALDO/KETO REDUCTASE FAMILY PROTEIN"/>
    <property type="match status" value="1"/>
</dbReference>
<evidence type="ECO:0000313" key="2">
    <source>
        <dbReference type="EMBL" id="PIZ65915.1"/>
    </source>
</evidence>
<accession>A0A2M7U521</accession>
<dbReference type="SUPFAM" id="SSF51430">
    <property type="entry name" value="NAD(P)-linked oxidoreductase"/>
    <property type="match status" value="1"/>
</dbReference>
<name>A0A2M7U521_9BACT</name>
<organism evidence="2 3">
    <name type="scientific">Candidatus Roizmanbacteria bacterium CG_4_10_14_0_2_um_filter_36_9</name>
    <dbReference type="NCBI Taxonomy" id="1974823"/>
    <lineage>
        <taxon>Bacteria</taxon>
        <taxon>Candidatus Roizmaniibacteriota</taxon>
    </lineage>
</organism>
<dbReference type="InterPro" id="IPR020471">
    <property type="entry name" value="AKR"/>
</dbReference>
<dbReference type="Pfam" id="PF00248">
    <property type="entry name" value="Aldo_ket_red"/>
    <property type="match status" value="1"/>
</dbReference>
<gene>
    <name evidence="2" type="ORF">COY14_01445</name>
</gene>
<dbReference type="PRINTS" id="PR00069">
    <property type="entry name" value="ALDKETRDTASE"/>
</dbReference>
<dbReference type="PANTHER" id="PTHR43638:SF3">
    <property type="entry name" value="ALDEHYDE REDUCTASE"/>
    <property type="match status" value="1"/>
</dbReference>
<dbReference type="InterPro" id="IPR036812">
    <property type="entry name" value="NAD(P)_OxRdtase_dom_sf"/>
</dbReference>
<reference evidence="3" key="1">
    <citation type="submission" date="2017-09" db="EMBL/GenBank/DDBJ databases">
        <title>Depth-based differentiation of microbial function through sediment-hosted aquifers and enrichment of novel symbionts in the deep terrestrial subsurface.</title>
        <authorList>
            <person name="Probst A.J."/>
            <person name="Ladd B."/>
            <person name="Jarett J.K."/>
            <person name="Geller-Mcgrath D.E."/>
            <person name="Sieber C.M.K."/>
            <person name="Emerson J.B."/>
            <person name="Anantharaman K."/>
            <person name="Thomas B.C."/>
            <person name="Malmstrom R."/>
            <person name="Stieglmeier M."/>
            <person name="Klingl A."/>
            <person name="Woyke T."/>
            <person name="Ryan C.M."/>
            <person name="Banfield J.F."/>
        </authorList>
    </citation>
    <scope>NUCLEOTIDE SEQUENCE [LARGE SCALE GENOMIC DNA]</scope>
</reference>
<dbReference type="InterPro" id="IPR023210">
    <property type="entry name" value="NADP_OxRdtase_dom"/>
</dbReference>
<feature type="domain" description="NADP-dependent oxidoreductase" evidence="1">
    <location>
        <begin position="10"/>
        <end position="268"/>
    </location>
</feature>
<proteinExistence type="predicted"/>
<dbReference type="AlphaFoldDB" id="A0A2M7U521"/>
<comment type="caution">
    <text evidence="2">The sequence shown here is derived from an EMBL/GenBank/DDBJ whole genome shotgun (WGS) entry which is preliminary data.</text>
</comment>
<dbReference type="GO" id="GO:0016491">
    <property type="term" value="F:oxidoreductase activity"/>
    <property type="evidence" value="ECO:0007669"/>
    <property type="project" value="InterPro"/>
</dbReference>
<dbReference type="EMBL" id="PFOD01000031">
    <property type="protein sequence ID" value="PIZ65915.1"/>
    <property type="molecule type" value="Genomic_DNA"/>
</dbReference>
<dbReference type="Gene3D" id="3.20.20.100">
    <property type="entry name" value="NADP-dependent oxidoreductase domain"/>
    <property type="match status" value="1"/>
</dbReference>
<sequence>MKSVIADIPKLALGTWLMGGTKDPDPRNDDKRDIEIIQTAIESGVTLIDTAQNYAAGKCEELVGEAVKKYPRSAYRILTKQNKEFLSYEDVLAGAHASMKRMGISYIDYFLCHSPNPDFDMQDFFRATNKLYKDKLIRNVGVSNFGPKSLEIAIKTSELPILFNQVNFSIDNDDIFSSGTYDFCIKHNILIQAFRTLTNIDANEDAKKMLQILMIKYKISKQQLVLAYLNNYKDVIFTIRASSKTHWEEIKQAMEIKLEKSDIEKLRETHVNKHGDFGELLLI</sequence>
<protein>
    <recommendedName>
        <fullName evidence="1">NADP-dependent oxidoreductase domain-containing protein</fullName>
    </recommendedName>
</protein>